<protein>
    <submittedName>
        <fullName evidence="1">Uncharacterized protein</fullName>
    </submittedName>
</protein>
<sequence>MGRCYGAGSCVRVVTCVILVCFAGLMLSIGIAWHVIEPHEPGFRVRSLSVSNFSVSDSELEGKYDVGLTIRNPNKKVQASLDRFKLWVCYDEAQLAEGGVEPIHLDLEKMGEKDVVGSGWSSGSGWGEVVGDLGKEWRKEVVKLNVKIQVGVKYEYGILPSRERVLHVYCGDLRVFFSAKSKHTGKLLSVGGGCHATSIS</sequence>
<keyword evidence="2" id="KW-1185">Reference proteome</keyword>
<dbReference type="Proteomes" id="UP000828941">
    <property type="component" value="Chromosome 9"/>
</dbReference>
<evidence type="ECO:0000313" key="2">
    <source>
        <dbReference type="Proteomes" id="UP000828941"/>
    </source>
</evidence>
<evidence type="ECO:0000313" key="1">
    <source>
        <dbReference type="EMBL" id="KAI4322466.1"/>
    </source>
</evidence>
<reference evidence="1 2" key="1">
    <citation type="journal article" date="2022" name="DNA Res.">
        <title>Chromosomal-level genome assembly of the orchid tree Bauhinia variegata (Leguminosae; Cercidoideae) supports the allotetraploid origin hypothesis of Bauhinia.</title>
        <authorList>
            <person name="Zhong Y."/>
            <person name="Chen Y."/>
            <person name="Zheng D."/>
            <person name="Pang J."/>
            <person name="Liu Y."/>
            <person name="Luo S."/>
            <person name="Meng S."/>
            <person name="Qian L."/>
            <person name="Wei D."/>
            <person name="Dai S."/>
            <person name="Zhou R."/>
        </authorList>
    </citation>
    <scope>NUCLEOTIDE SEQUENCE [LARGE SCALE GENOMIC DNA]</scope>
    <source>
        <strain evidence="1">BV-YZ2020</strain>
    </source>
</reference>
<proteinExistence type="predicted"/>
<accession>A0ACB9MFP3</accession>
<comment type="caution">
    <text evidence="1">The sequence shown here is derived from an EMBL/GenBank/DDBJ whole genome shotgun (WGS) entry which is preliminary data.</text>
</comment>
<dbReference type="EMBL" id="CM039434">
    <property type="protein sequence ID" value="KAI4322466.1"/>
    <property type="molecule type" value="Genomic_DNA"/>
</dbReference>
<gene>
    <name evidence="1" type="ORF">L6164_022158</name>
</gene>
<organism evidence="1 2">
    <name type="scientific">Bauhinia variegata</name>
    <name type="common">Purple orchid tree</name>
    <name type="synonym">Phanera variegata</name>
    <dbReference type="NCBI Taxonomy" id="167791"/>
    <lineage>
        <taxon>Eukaryota</taxon>
        <taxon>Viridiplantae</taxon>
        <taxon>Streptophyta</taxon>
        <taxon>Embryophyta</taxon>
        <taxon>Tracheophyta</taxon>
        <taxon>Spermatophyta</taxon>
        <taxon>Magnoliopsida</taxon>
        <taxon>eudicotyledons</taxon>
        <taxon>Gunneridae</taxon>
        <taxon>Pentapetalae</taxon>
        <taxon>rosids</taxon>
        <taxon>fabids</taxon>
        <taxon>Fabales</taxon>
        <taxon>Fabaceae</taxon>
        <taxon>Cercidoideae</taxon>
        <taxon>Cercideae</taxon>
        <taxon>Bauhiniinae</taxon>
        <taxon>Bauhinia</taxon>
    </lineage>
</organism>
<name>A0ACB9MFP3_BAUVA</name>